<accession>A0A9Q3JCX4</accession>
<proteinExistence type="predicted"/>
<feature type="compositionally biased region" description="Pro residues" evidence="1">
    <location>
        <begin position="120"/>
        <end position="131"/>
    </location>
</feature>
<evidence type="ECO:0000256" key="1">
    <source>
        <dbReference type="SAM" id="MobiDB-lite"/>
    </source>
</evidence>
<sequence length="171" mass="18709">MFWWSLGYTIGLCDGIQTPKTKPPKSPQQDSPVPSLPRKQTARQPTPGPSGTQWSEELFHEPTQTKEPPIPGLSPSCQPPEDNTACEPEPEVAPTQSMEEPFARPATPCSIIIIEDTPVGSPPSHPFPPTPLQSWFPPSAPEIPITSSPRCKAPLIPTMRLARNSPTYDRL</sequence>
<gene>
    <name evidence="2" type="ORF">O181_099262</name>
</gene>
<keyword evidence="3" id="KW-1185">Reference proteome</keyword>
<protein>
    <submittedName>
        <fullName evidence="2">Uncharacterized protein</fullName>
    </submittedName>
</protein>
<evidence type="ECO:0000313" key="2">
    <source>
        <dbReference type="EMBL" id="MBW0559547.1"/>
    </source>
</evidence>
<comment type="caution">
    <text evidence="2">The sequence shown here is derived from an EMBL/GenBank/DDBJ whole genome shotgun (WGS) entry which is preliminary data.</text>
</comment>
<organism evidence="2 3">
    <name type="scientific">Austropuccinia psidii MF-1</name>
    <dbReference type="NCBI Taxonomy" id="1389203"/>
    <lineage>
        <taxon>Eukaryota</taxon>
        <taxon>Fungi</taxon>
        <taxon>Dikarya</taxon>
        <taxon>Basidiomycota</taxon>
        <taxon>Pucciniomycotina</taxon>
        <taxon>Pucciniomycetes</taxon>
        <taxon>Pucciniales</taxon>
        <taxon>Sphaerophragmiaceae</taxon>
        <taxon>Austropuccinia</taxon>
    </lineage>
</organism>
<reference evidence="2" key="1">
    <citation type="submission" date="2021-03" db="EMBL/GenBank/DDBJ databases">
        <title>Draft genome sequence of rust myrtle Austropuccinia psidii MF-1, a brazilian biotype.</title>
        <authorList>
            <person name="Quecine M.C."/>
            <person name="Pachon D.M.R."/>
            <person name="Bonatelli M.L."/>
            <person name="Correr F.H."/>
            <person name="Franceschini L.M."/>
            <person name="Leite T.F."/>
            <person name="Margarido G.R.A."/>
            <person name="Almeida C.A."/>
            <person name="Ferrarezi J.A."/>
            <person name="Labate C.A."/>
        </authorList>
    </citation>
    <scope>NUCLEOTIDE SEQUENCE</scope>
    <source>
        <strain evidence="2">MF-1</strain>
    </source>
</reference>
<feature type="region of interest" description="Disordered" evidence="1">
    <location>
        <begin position="14"/>
        <end position="102"/>
    </location>
</feature>
<feature type="region of interest" description="Disordered" evidence="1">
    <location>
        <begin position="115"/>
        <end position="151"/>
    </location>
</feature>
<name>A0A9Q3JCX4_9BASI</name>
<dbReference type="Proteomes" id="UP000765509">
    <property type="component" value="Unassembled WGS sequence"/>
</dbReference>
<dbReference type="EMBL" id="AVOT02068263">
    <property type="protein sequence ID" value="MBW0559547.1"/>
    <property type="molecule type" value="Genomic_DNA"/>
</dbReference>
<dbReference type="AlphaFoldDB" id="A0A9Q3JCX4"/>
<evidence type="ECO:0000313" key="3">
    <source>
        <dbReference type="Proteomes" id="UP000765509"/>
    </source>
</evidence>